<keyword evidence="1" id="KW-0813">Transport</keyword>
<reference evidence="6" key="1">
    <citation type="submission" date="2017-09" db="EMBL/GenBank/DDBJ databases">
        <title>The Reconstruction of 2,631 Draft Metagenome-Assembled Genomes from the Global Oceans.</title>
        <authorList>
            <person name="Tully B.J."/>
            <person name="Graham E.D."/>
            <person name="Heidelberg J.F."/>
        </authorList>
    </citation>
    <scope>NUCLEOTIDE SEQUENCE [LARGE SCALE GENOMIC DNA]</scope>
</reference>
<dbReference type="PANTHER" id="PTHR42788">
    <property type="entry name" value="TAURINE IMPORT ATP-BINDING PROTEIN-RELATED"/>
    <property type="match status" value="1"/>
</dbReference>
<evidence type="ECO:0000313" key="6">
    <source>
        <dbReference type="Proteomes" id="UP000226525"/>
    </source>
</evidence>
<dbReference type="PROSITE" id="PS50893">
    <property type="entry name" value="ABC_TRANSPORTER_2"/>
    <property type="match status" value="1"/>
</dbReference>
<evidence type="ECO:0000256" key="1">
    <source>
        <dbReference type="ARBA" id="ARBA00022448"/>
    </source>
</evidence>
<dbReference type="SUPFAM" id="SSF52540">
    <property type="entry name" value="P-loop containing nucleoside triphosphate hydrolases"/>
    <property type="match status" value="1"/>
</dbReference>
<feature type="domain" description="ABC transporter" evidence="4">
    <location>
        <begin position="1"/>
        <end position="213"/>
    </location>
</feature>
<sequence length="232" mass="26405">MSEGEFVALVGPSGCGKSTFMKLMSGLLKADQGSVVVADKEVNRPLGNVGMAFQNSVMLPWRTTLNNLLLPLEIARPHRKAFRKKREAHVNKAIDLLSSVGLKGVAEKYPWELSGGMRQRASLCRALIHEPEVLMLDEPFGALDAFTREELWCVLRDLWQERKFTVLLVTHDLIESAFLADRVLVMSNRPGRVIMELKIPFERPRNLDIRFEKEFVDIVHQLRDQIRTAREA</sequence>
<protein>
    <submittedName>
        <fullName evidence="5">Nitrate ABC transporter ATP-binding protein</fullName>
    </submittedName>
</protein>
<dbReference type="Proteomes" id="UP000226525">
    <property type="component" value="Unassembled WGS sequence"/>
</dbReference>
<dbReference type="InterPro" id="IPR003593">
    <property type="entry name" value="AAA+_ATPase"/>
</dbReference>
<dbReference type="InterPro" id="IPR027417">
    <property type="entry name" value="P-loop_NTPase"/>
</dbReference>
<dbReference type="InterPro" id="IPR017871">
    <property type="entry name" value="ABC_transporter-like_CS"/>
</dbReference>
<accession>A0A2D6YMA4</accession>
<keyword evidence="3 5" id="KW-0067">ATP-binding</keyword>
<evidence type="ECO:0000256" key="3">
    <source>
        <dbReference type="ARBA" id="ARBA00022840"/>
    </source>
</evidence>
<evidence type="ECO:0000259" key="4">
    <source>
        <dbReference type="PROSITE" id="PS50893"/>
    </source>
</evidence>
<dbReference type="GO" id="GO:0005524">
    <property type="term" value="F:ATP binding"/>
    <property type="evidence" value="ECO:0007669"/>
    <property type="project" value="UniProtKB-KW"/>
</dbReference>
<keyword evidence="2" id="KW-0547">Nucleotide-binding</keyword>
<dbReference type="InterPro" id="IPR050166">
    <property type="entry name" value="ABC_transporter_ATP-bind"/>
</dbReference>
<proteinExistence type="predicted"/>
<dbReference type="PROSITE" id="PS00211">
    <property type="entry name" value="ABC_TRANSPORTER_1"/>
    <property type="match status" value="1"/>
</dbReference>
<evidence type="ECO:0000313" key="5">
    <source>
        <dbReference type="EMBL" id="MAH64225.1"/>
    </source>
</evidence>
<organism evidence="5 6">
    <name type="scientific">SAR324 cluster bacterium</name>
    <dbReference type="NCBI Taxonomy" id="2024889"/>
    <lineage>
        <taxon>Bacteria</taxon>
        <taxon>Deltaproteobacteria</taxon>
        <taxon>SAR324 cluster</taxon>
    </lineage>
</organism>
<name>A0A2D6YMA4_9DELT</name>
<dbReference type="Gene3D" id="3.40.50.300">
    <property type="entry name" value="P-loop containing nucleotide triphosphate hydrolases"/>
    <property type="match status" value="1"/>
</dbReference>
<gene>
    <name evidence="5" type="ORF">CMN54_12435</name>
</gene>
<dbReference type="GO" id="GO:0016887">
    <property type="term" value="F:ATP hydrolysis activity"/>
    <property type="evidence" value="ECO:0007669"/>
    <property type="project" value="InterPro"/>
</dbReference>
<evidence type="ECO:0000256" key="2">
    <source>
        <dbReference type="ARBA" id="ARBA00022741"/>
    </source>
</evidence>
<dbReference type="PANTHER" id="PTHR42788:SF13">
    <property type="entry name" value="ALIPHATIC SULFONATES IMPORT ATP-BINDING PROTEIN SSUB"/>
    <property type="match status" value="1"/>
</dbReference>
<dbReference type="InterPro" id="IPR003439">
    <property type="entry name" value="ABC_transporter-like_ATP-bd"/>
</dbReference>
<dbReference type="SMART" id="SM00382">
    <property type="entry name" value="AAA"/>
    <property type="match status" value="1"/>
</dbReference>
<dbReference type="EMBL" id="NZEX01000145">
    <property type="protein sequence ID" value="MAH64225.1"/>
    <property type="molecule type" value="Genomic_DNA"/>
</dbReference>
<dbReference type="Pfam" id="PF00005">
    <property type="entry name" value="ABC_tran"/>
    <property type="match status" value="1"/>
</dbReference>
<comment type="caution">
    <text evidence="5">The sequence shown here is derived from an EMBL/GenBank/DDBJ whole genome shotgun (WGS) entry which is preliminary data.</text>
</comment>
<dbReference type="AlphaFoldDB" id="A0A2D6YMA4"/>